<proteinExistence type="predicted"/>
<sequence>MASTIARMHGGFCQKRRIYPPSHGASERKCLQSVGICKGGMGEREKNKIKGTRTGGNGKSRGRKAWDEIQRIHQWPSQVKDLRCSNCERPRGCGRPRSSQVQEFTAGSVGRGTGRLPVLASNTYQEQRADGQRLISGTCGSTSPLGQRDGPCSCWDPPPLLSLDFKASENCKGKVLMSQEEK</sequence>
<organism evidence="2 3">
    <name type="scientific">Cirrhinus molitorella</name>
    <name type="common">mud carp</name>
    <dbReference type="NCBI Taxonomy" id="172907"/>
    <lineage>
        <taxon>Eukaryota</taxon>
        <taxon>Metazoa</taxon>
        <taxon>Chordata</taxon>
        <taxon>Craniata</taxon>
        <taxon>Vertebrata</taxon>
        <taxon>Euteleostomi</taxon>
        <taxon>Actinopterygii</taxon>
        <taxon>Neopterygii</taxon>
        <taxon>Teleostei</taxon>
        <taxon>Ostariophysi</taxon>
        <taxon>Cypriniformes</taxon>
        <taxon>Cyprinidae</taxon>
        <taxon>Labeoninae</taxon>
        <taxon>Labeonini</taxon>
        <taxon>Cirrhinus</taxon>
    </lineage>
</organism>
<dbReference type="Proteomes" id="UP001187343">
    <property type="component" value="Unassembled WGS sequence"/>
</dbReference>
<comment type="caution">
    <text evidence="2">The sequence shown here is derived from an EMBL/GenBank/DDBJ whole genome shotgun (WGS) entry which is preliminary data.</text>
</comment>
<dbReference type="EMBL" id="JAUYZG010000020">
    <property type="protein sequence ID" value="KAK2876121.1"/>
    <property type="molecule type" value="Genomic_DNA"/>
</dbReference>
<evidence type="ECO:0000313" key="3">
    <source>
        <dbReference type="Proteomes" id="UP001187343"/>
    </source>
</evidence>
<keyword evidence="3" id="KW-1185">Reference proteome</keyword>
<evidence type="ECO:0000313" key="2">
    <source>
        <dbReference type="EMBL" id="KAK2876121.1"/>
    </source>
</evidence>
<protein>
    <submittedName>
        <fullName evidence="2">Uncharacterized protein</fullName>
    </submittedName>
</protein>
<feature type="region of interest" description="Disordered" evidence="1">
    <location>
        <begin position="41"/>
        <end position="64"/>
    </location>
</feature>
<dbReference type="AlphaFoldDB" id="A0AA88PD13"/>
<gene>
    <name evidence="2" type="ORF">Q8A67_020217</name>
</gene>
<accession>A0AA88PD13</accession>
<reference evidence="2" key="1">
    <citation type="submission" date="2023-08" db="EMBL/GenBank/DDBJ databases">
        <title>Chromosome-level Genome Assembly of mud carp (Cirrhinus molitorella).</title>
        <authorList>
            <person name="Liu H."/>
        </authorList>
    </citation>
    <scope>NUCLEOTIDE SEQUENCE</scope>
    <source>
        <strain evidence="2">Prfri</strain>
        <tissue evidence="2">Muscle</tissue>
    </source>
</reference>
<name>A0AA88PD13_9TELE</name>
<evidence type="ECO:0000256" key="1">
    <source>
        <dbReference type="SAM" id="MobiDB-lite"/>
    </source>
</evidence>